<accession>A0A5C5YC38</accession>
<dbReference type="PANTHER" id="PTHR43737">
    <property type="entry name" value="BLL7424 PROTEIN"/>
    <property type="match status" value="1"/>
</dbReference>
<dbReference type="AlphaFoldDB" id="A0A5C5YC38"/>
<evidence type="ECO:0000313" key="1">
    <source>
        <dbReference type="EMBL" id="TWT72011.1"/>
    </source>
</evidence>
<dbReference type="RefSeq" id="WP_146440119.1">
    <property type="nucleotide sequence ID" value="NZ_SJPL01000001.1"/>
</dbReference>
<dbReference type="EMBL" id="SJPL01000001">
    <property type="protein sequence ID" value="TWT72011.1"/>
    <property type="molecule type" value="Genomic_DNA"/>
</dbReference>
<evidence type="ECO:0000313" key="2">
    <source>
        <dbReference type="Proteomes" id="UP000317238"/>
    </source>
</evidence>
<protein>
    <recommendedName>
        <fullName evidence="3">DUF1501 domain-containing protein</fullName>
    </recommendedName>
</protein>
<sequence length="490" mass="52711">MKRQSREATLSGMNSFQLDPLSRRNFLKWSGGCASLSSTAILSQILNLQLTQSVAADTTGGSDYKALVCVFLLGGVDSYNMITPHVQSEYDAYAGIRTNLALPREDLLSIPTDSSSPGGRTLGIHPGMPEMQSLYNEGNAAVVANVGSLVFPTDKSNYSTVKLPLGLFSHSDLIKHWQTSVPQSRSQVTGWGGRMADILNATTNDNPNIAMNIALGSLNVFQTGGQIVPYVVNTSGATPLYGYGNNNARDRVYRRVIDHMYPSTADSELGQIYSDLLQQTLAKTKRVSIDAADAFNSATDVTLNTTFPAENRLAENLEMVAKTIAGRQTLGQGRQIFFVSAGGWDHHDEVIDNQAAMLPQVSQALHAFYRATEELGVADCVTTFTASDFARTLSSNGNGSDHAWGGNHFVIGGAVRGGNTYGDYPESLALNNDLDVGRGRLIPTTSVDEYNAELAMWFGIPNNQTLQDVLPNIRNFYASGGSSAPIGFLA</sequence>
<name>A0A5C5YC38_9PLAN</name>
<gene>
    <name evidence="1" type="ORF">Pan14r_43280</name>
</gene>
<dbReference type="Proteomes" id="UP000317238">
    <property type="component" value="Unassembled WGS sequence"/>
</dbReference>
<organism evidence="1 2">
    <name type="scientific">Crateriforma conspicua</name>
    <dbReference type="NCBI Taxonomy" id="2527996"/>
    <lineage>
        <taxon>Bacteria</taxon>
        <taxon>Pseudomonadati</taxon>
        <taxon>Planctomycetota</taxon>
        <taxon>Planctomycetia</taxon>
        <taxon>Planctomycetales</taxon>
        <taxon>Planctomycetaceae</taxon>
        <taxon>Crateriforma</taxon>
    </lineage>
</organism>
<dbReference type="PANTHER" id="PTHR43737:SF1">
    <property type="entry name" value="DUF1501 DOMAIN-CONTAINING PROTEIN"/>
    <property type="match status" value="1"/>
</dbReference>
<comment type="caution">
    <text evidence="1">The sequence shown here is derived from an EMBL/GenBank/DDBJ whole genome shotgun (WGS) entry which is preliminary data.</text>
</comment>
<dbReference type="OrthoDB" id="9779968at2"/>
<evidence type="ECO:0008006" key="3">
    <source>
        <dbReference type="Google" id="ProtNLM"/>
    </source>
</evidence>
<dbReference type="InterPro" id="IPR010869">
    <property type="entry name" value="DUF1501"/>
</dbReference>
<proteinExistence type="predicted"/>
<reference evidence="1 2" key="1">
    <citation type="submission" date="2019-02" db="EMBL/GenBank/DDBJ databases">
        <title>Deep-cultivation of Planctomycetes and their phenomic and genomic characterization uncovers novel biology.</title>
        <authorList>
            <person name="Wiegand S."/>
            <person name="Jogler M."/>
            <person name="Boedeker C."/>
            <person name="Pinto D."/>
            <person name="Vollmers J."/>
            <person name="Rivas-Marin E."/>
            <person name="Kohn T."/>
            <person name="Peeters S.H."/>
            <person name="Heuer A."/>
            <person name="Rast P."/>
            <person name="Oberbeckmann S."/>
            <person name="Bunk B."/>
            <person name="Jeske O."/>
            <person name="Meyerdierks A."/>
            <person name="Storesund J.E."/>
            <person name="Kallscheuer N."/>
            <person name="Luecker S."/>
            <person name="Lage O.M."/>
            <person name="Pohl T."/>
            <person name="Merkel B.J."/>
            <person name="Hornburger P."/>
            <person name="Mueller R.-W."/>
            <person name="Bruemmer F."/>
            <person name="Labrenz M."/>
            <person name="Spormann A.M."/>
            <person name="Op Den Camp H."/>
            <person name="Overmann J."/>
            <person name="Amann R."/>
            <person name="Jetten M.S.M."/>
            <person name="Mascher T."/>
            <person name="Medema M.H."/>
            <person name="Devos D.P."/>
            <person name="Kaster A.-K."/>
            <person name="Ovreas L."/>
            <person name="Rohde M."/>
            <person name="Galperin M.Y."/>
            <person name="Jogler C."/>
        </authorList>
    </citation>
    <scope>NUCLEOTIDE SEQUENCE [LARGE SCALE GENOMIC DNA]</scope>
    <source>
        <strain evidence="1 2">Pan14r</strain>
    </source>
</reference>
<keyword evidence="2" id="KW-1185">Reference proteome</keyword>
<dbReference type="Pfam" id="PF07394">
    <property type="entry name" value="DUF1501"/>
    <property type="match status" value="1"/>
</dbReference>